<dbReference type="EMBL" id="CADCUK010000149">
    <property type="protein sequence ID" value="CAA9382240.1"/>
    <property type="molecule type" value="Genomic_DNA"/>
</dbReference>
<feature type="compositionally biased region" description="Low complexity" evidence="1">
    <location>
        <begin position="185"/>
        <end position="195"/>
    </location>
</feature>
<feature type="non-terminal residue" evidence="2">
    <location>
        <position position="1"/>
    </location>
</feature>
<gene>
    <name evidence="2" type="ORF">AVDCRST_MAG47-2256</name>
</gene>
<evidence type="ECO:0000313" key="2">
    <source>
        <dbReference type="EMBL" id="CAA9382240.1"/>
    </source>
</evidence>
<feature type="compositionally biased region" description="Basic residues" evidence="1">
    <location>
        <begin position="21"/>
        <end position="47"/>
    </location>
</feature>
<sequence length="222" mass="24828">EAGGRRSAGLSVSGGPEPHDRRARSLRRAGSRRALRGRLRPGHRRRPAATGGDAPRRRRHRLPHPRAAARARGRATAAAGRAQVGRRHVGRHPRRVRPGRGEPRRGPARADRCLPRPWPDDRRFLRRRQLRVVAGHHQRRRLRLGHRLLPGLQCRSYGARPPALLRLARGGRRGAAHRQVQPSDRAAAPGLALRGRVPRVRGRPQRPAGHPRRRRGVARAGV</sequence>
<proteinExistence type="predicted"/>
<organism evidence="2">
    <name type="scientific">uncultured Nocardioidaceae bacterium</name>
    <dbReference type="NCBI Taxonomy" id="253824"/>
    <lineage>
        <taxon>Bacteria</taxon>
        <taxon>Bacillati</taxon>
        <taxon>Actinomycetota</taxon>
        <taxon>Actinomycetes</taxon>
        <taxon>Propionibacteriales</taxon>
        <taxon>Nocardioidaceae</taxon>
        <taxon>environmental samples</taxon>
    </lineage>
</organism>
<feature type="region of interest" description="Disordered" evidence="1">
    <location>
        <begin position="1"/>
        <end position="114"/>
    </location>
</feature>
<feature type="compositionally biased region" description="Low complexity" evidence="1">
    <location>
        <begin position="74"/>
        <end position="83"/>
    </location>
</feature>
<feature type="compositionally biased region" description="Basic residues" evidence="1">
    <location>
        <begin position="84"/>
        <end position="98"/>
    </location>
</feature>
<feature type="compositionally biased region" description="Basic and acidic residues" evidence="1">
    <location>
        <begin position="99"/>
        <end position="114"/>
    </location>
</feature>
<feature type="non-terminal residue" evidence="2">
    <location>
        <position position="222"/>
    </location>
</feature>
<evidence type="ECO:0000256" key="1">
    <source>
        <dbReference type="SAM" id="MobiDB-lite"/>
    </source>
</evidence>
<feature type="region of interest" description="Disordered" evidence="1">
    <location>
        <begin position="173"/>
        <end position="222"/>
    </location>
</feature>
<accession>A0A6J4N9Q8</accession>
<name>A0A6J4N9Q8_9ACTN</name>
<dbReference type="AlphaFoldDB" id="A0A6J4N9Q8"/>
<feature type="compositionally biased region" description="Basic residues" evidence="1">
    <location>
        <begin position="56"/>
        <end position="73"/>
    </location>
</feature>
<reference evidence="2" key="1">
    <citation type="submission" date="2020-02" db="EMBL/GenBank/DDBJ databases">
        <authorList>
            <person name="Meier V. D."/>
        </authorList>
    </citation>
    <scope>NUCLEOTIDE SEQUENCE</scope>
    <source>
        <strain evidence="2">AVDCRST_MAG47</strain>
    </source>
</reference>
<protein>
    <submittedName>
        <fullName evidence="2">Serine esterase, putative</fullName>
    </submittedName>
</protein>
<feature type="compositionally biased region" description="Basic residues" evidence="1">
    <location>
        <begin position="196"/>
        <end position="222"/>
    </location>
</feature>